<dbReference type="Gramene" id="Potri.009G126100.1.v4.1">
    <property type="protein sequence ID" value="Potri.009G126100.1.v4.1"/>
    <property type="gene ID" value="Potri.009G126100.v4.1"/>
</dbReference>
<dbReference type="AlphaFoldDB" id="A0A2K1Z702"/>
<keyword evidence="2" id="KW-1185">Reference proteome</keyword>
<proteinExistence type="predicted"/>
<organism evidence="1 2">
    <name type="scientific">Populus trichocarpa</name>
    <name type="common">Western balsam poplar</name>
    <name type="synonym">Populus balsamifera subsp. trichocarpa</name>
    <dbReference type="NCBI Taxonomy" id="3694"/>
    <lineage>
        <taxon>Eukaryota</taxon>
        <taxon>Viridiplantae</taxon>
        <taxon>Streptophyta</taxon>
        <taxon>Embryophyta</taxon>
        <taxon>Tracheophyta</taxon>
        <taxon>Spermatophyta</taxon>
        <taxon>Magnoliopsida</taxon>
        <taxon>eudicotyledons</taxon>
        <taxon>Gunneridae</taxon>
        <taxon>Pentapetalae</taxon>
        <taxon>rosids</taxon>
        <taxon>fabids</taxon>
        <taxon>Malpighiales</taxon>
        <taxon>Salicaceae</taxon>
        <taxon>Saliceae</taxon>
        <taxon>Populus</taxon>
    </lineage>
</organism>
<evidence type="ECO:0000313" key="1">
    <source>
        <dbReference type="EMBL" id="PNT21064.1"/>
    </source>
</evidence>
<accession>A0A2K1Z702</accession>
<reference evidence="1 2" key="1">
    <citation type="journal article" date="2006" name="Science">
        <title>The genome of black cottonwood, Populus trichocarpa (Torr. &amp; Gray).</title>
        <authorList>
            <person name="Tuskan G.A."/>
            <person name="Difazio S."/>
            <person name="Jansson S."/>
            <person name="Bohlmann J."/>
            <person name="Grigoriev I."/>
            <person name="Hellsten U."/>
            <person name="Putnam N."/>
            <person name="Ralph S."/>
            <person name="Rombauts S."/>
            <person name="Salamov A."/>
            <person name="Schein J."/>
            <person name="Sterck L."/>
            <person name="Aerts A."/>
            <person name="Bhalerao R.R."/>
            <person name="Bhalerao R.P."/>
            <person name="Blaudez D."/>
            <person name="Boerjan W."/>
            <person name="Brun A."/>
            <person name="Brunner A."/>
            <person name="Busov V."/>
            <person name="Campbell M."/>
            <person name="Carlson J."/>
            <person name="Chalot M."/>
            <person name="Chapman J."/>
            <person name="Chen G.L."/>
            <person name="Cooper D."/>
            <person name="Coutinho P.M."/>
            <person name="Couturier J."/>
            <person name="Covert S."/>
            <person name="Cronk Q."/>
            <person name="Cunningham R."/>
            <person name="Davis J."/>
            <person name="Degroeve S."/>
            <person name="Dejardin A."/>
            <person name="Depamphilis C."/>
            <person name="Detter J."/>
            <person name="Dirks B."/>
            <person name="Dubchak I."/>
            <person name="Duplessis S."/>
            <person name="Ehlting J."/>
            <person name="Ellis B."/>
            <person name="Gendler K."/>
            <person name="Goodstein D."/>
            <person name="Gribskov M."/>
            <person name="Grimwood J."/>
            <person name="Groover A."/>
            <person name="Gunter L."/>
            <person name="Hamberger B."/>
            <person name="Heinze B."/>
            <person name="Helariutta Y."/>
            <person name="Henrissat B."/>
            <person name="Holligan D."/>
            <person name="Holt R."/>
            <person name="Huang W."/>
            <person name="Islam-Faridi N."/>
            <person name="Jones S."/>
            <person name="Jones-Rhoades M."/>
            <person name="Jorgensen R."/>
            <person name="Joshi C."/>
            <person name="Kangasjarvi J."/>
            <person name="Karlsson J."/>
            <person name="Kelleher C."/>
            <person name="Kirkpatrick R."/>
            <person name="Kirst M."/>
            <person name="Kohler A."/>
            <person name="Kalluri U."/>
            <person name="Larimer F."/>
            <person name="Leebens-Mack J."/>
            <person name="Leple J.C."/>
            <person name="Locascio P."/>
            <person name="Lou Y."/>
            <person name="Lucas S."/>
            <person name="Martin F."/>
            <person name="Montanini B."/>
            <person name="Napoli C."/>
            <person name="Nelson D.R."/>
            <person name="Nelson C."/>
            <person name="Nieminen K."/>
            <person name="Nilsson O."/>
            <person name="Pereda V."/>
            <person name="Peter G."/>
            <person name="Philippe R."/>
            <person name="Pilate G."/>
            <person name="Poliakov A."/>
            <person name="Razumovskaya J."/>
            <person name="Richardson P."/>
            <person name="Rinaldi C."/>
            <person name="Ritland K."/>
            <person name="Rouze P."/>
            <person name="Ryaboy D."/>
            <person name="Schmutz J."/>
            <person name="Schrader J."/>
            <person name="Segerman B."/>
            <person name="Shin H."/>
            <person name="Siddiqui A."/>
            <person name="Sterky F."/>
            <person name="Terry A."/>
            <person name="Tsai C.J."/>
            <person name="Uberbacher E."/>
            <person name="Unneberg P."/>
            <person name="Vahala J."/>
            <person name="Wall K."/>
            <person name="Wessler S."/>
            <person name="Yang G."/>
            <person name="Yin T."/>
            <person name="Douglas C."/>
            <person name="Marra M."/>
            <person name="Sandberg G."/>
            <person name="Van de Peer Y."/>
            <person name="Rokhsar D."/>
        </authorList>
    </citation>
    <scope>NUCLEOTIDE SEQUENCE [LARGE SCALE GENOMIC DNA]</scope>
    <source>
        <strain evidence="2">cv. Nisqually</strain>
    </source>
</reference>
<name>A0A2K1Z702_POPTR</name>
<sequence length="105" mass="11473">MKMGTRSGFWMGSTYLFMEISIPSLISSWLSIPGELGGHSNMAFMSSKKGKVIINCKENTSVSWFSGAPHFSENGGPLQSPIFIVRSLNQSHSQNMGELLSKKAT</sequence>
<evidence type="ECO:0000313" key="2">
    <source>
        <dbReference type="Proteomes" id="UP000006729"/>
    </source>
</evidence>
<dbReference type="InParanoid" id="A0A2K1Z702"/>
<dbReference type="EMBL" id="CM009298">
    <property type="protein sequence ID" value="PNT21064.1"/>
    <property type="molecule type" value="Genomic_DNA"/>
</dbReference>
<gene>
    <name evidence="1" type="ORF">POPTR_009G126100</name>
</gene>
<protein>
    <submittedName>
        <fullName evidence="1">Uncharacterized protein</fullName>
    </submittedName>
</protein>
<dbReference type="Proteomes" id="UP000006729">
    <property type="component" value="Chromosome 9"/>
</dbReference>